<dbReference type="InterPro" id="IPR052055">
    <property type="entry name" value="Hepadnavirus_pol/RT"/>
</dbReference>
<dbReference type="PANTHER" id="PTHR33050:SF7">
    <property type="entry name" value="RIBONUCLEASE H"/>
    <property type="match status" value="1"/>
</dbReference>
<dbReference type="InterPro" id="IPR011010">
    <property type="entry name" value="DNA_brk_join_enz"/>
</dbReference>
<dbReference type="Gene3D" id="1.10.443.10">
    <property type="entry name" value="Intergrase catalytic core"/>
    <property type="match status" value="1"/>
</dbReference>
<dbReference type="SUPFAM" id="SSF56349">
    <property type="entry name" value="DNA breaking-rejoining enzymes"/>
    <property type="match status" value="1"/>
</dbReference>
<evidence type="ECO:0000313" key="3">
    <source>
        <dbReference type="Proteomes" id="UP001295423"/>
    </source>
</evidence>
<proteinExistence type="predicted"/>
<accession>A0AAD2CR43</accession>
<dbReference type="GO" id="GO:0006310">
    <property type="term" value="P:DNA recombination"/>
    <property type="evidence" value="ECO:0007669"/>
    <property type="project" value="UniProtKB-KW"/>
</dbReference>
<evidence type="ECO:0000256" key="1">
    <source>
        <dbReference type="ARBA" id="ARBA00023172"/>
    </source>
</evidence>
<comment type="caution">
    <text evidence="2">The sequence shown here is derived from an EMBL/GenBank/DDBJ whole genome shotgun (WGS) entry which is preliminary data.</text>
</comment>
<dbReference type="EMBL" id="CAKOGP040001024">
    <property type="protein sequence ID" value="CAJ1941496.1"/>
    <property type="molecule type" value="Genomic_DNA"/>
</dbReference>
<name>A0AAD2CR43_9STRA</name>
<protein>
    <submittedName>
        <fullName evidence="2">Uncharacterized protein</fullName>
    </submittedName>
</protein>
<dbReference type="Proteomes" id="UP001295423">
    <property type="component" value="Unassembled WGS sequence"/>
</dbReference>
<dbReference type="PANTHER" id="PTHR33050">
    <property type="entry name" value="REVERSE TRANSCRIPTASE DOMAIN-CONTAINING PROTEIN"/>
    <property type="match status" value="1"/>
</dbReference>
<dbReference type="AlphaFoldDB" id="A0AAD2CR43"/>
<evidence type="ECO:0000313" key="2">
    <source>
        <dbReference type="EMBL" id="CAJ1941496.1"/>
    </source>
</evidence>
<dbReference type="GO" id="GO:0015074">
    <property type="term" value="P:DNA integration"/>
    <property type="evidence" value="ECO:0007669"/>
    <property type="project" value="InterPro"/>
</dbReference>
<reference evidence="2" key="1">
    <citation type="submission" date="2023-08" db="EMBL/GenBank/DDBJ databases">
        <authorList>
            <person name="Audoor S."/>
            <person name="Bilcke G."/>
        </authorList>
    </citation>
    <scope>NUCLEOTIDE SEQUENCE</scope>
</reference>
<keyword evidence="3" id="KW-1185">Reference proteome</keyword>
<keyword evidence="1" id="KW-0233">DNA recombination</keyword>
<gene>
    <name evidence="2" type="ORF">CYCCA115_LOCUS7540</name>
</gene>
<dbReference type="InterPro" id="IPR013762">
    <property type="entry name" value="Integrase-like_cat_sf"/>
</dbReference>
<sequence>MYIVVNVNGKMANNIFQPRQTNIGNIQKFPPGSAVMDQEEKRYVVVCVYIDICGVVSHRGFRRCIRWGDASWSTKKVVLGWLLDSVDKTISLPPHRIERLQTILAGIGPTKKRTSAKNWHRLLGELRSMVIGIPGARGLFSPLQEAFRTKTPDHRLHLNAMVHQFLDDFRQLSTTLGNRPTRIAELVPQDPSVIGTTDASGTGMGGIAFLNTPSGLRPILWRHRYPKHVQSQLITFDNPRGSLSIGDLELSATVCHHDVITTAADAREHTIHSFHDNTAAQFWQRKGSTTTTGPPATLLRLQSHHQRMFRYVPFHDYLPGLLNKMNELLGAAPRSSADSFRRDLDINQQTVRKGVVRGTQDTADAHWELWTKFCEELGLDPLLRVPDPVQFLQVFATRYRRRPGKYPGECVRSGTVSNAIRSVGQTMASMGARDARKDSTGSIDFRLTRMFKAYTREDPPPHRVKPIPVGIIKYIANQSRNQPCKVQAISDMIIVAFFFLLRPGEYTGTTNDDTPFRFLDVQLKVGVRHLDLLTTTPAELWAATSVALTFTTQKNGVRGEVICHGRSGHDVLCPVRSMIRRILHLRQHTANMHTIIATYFQNGRHYSVKSADITTTLRQATAACGADLGFLPSDVSARSLRAGGAMALFCSNVDRDTIQLIGRWKSDAMLRYLHVQAQPVMQGFASMMLQGGEYAIHPGQNLVPMY</sequence>
<dbReference type="GO" id="GO:0003677">
    <property type="term" value="F:DNA binding"/>
    <property type="evidence" value="ECO:0007669"/>
    <property type="project" value="InterPro"/>
</dbReference>
<organism evidence="2 3">
    <name type="scientific">Cylindrotheca closterium</name>
    <dbReference type="NCBI Taxonomy" id="2856"/>
    <lineage>
        <taxon>Eukaryota</taxon>
        <taxon>Sar</taxon>
        <taxon>Stramenopiles</taxon>
        <taxon>Ochrophyta</taxon>
        <taxon>Bacillariophyta</taxon>
        <taxon>Bacillariophyceae</taxon>
        <taxon>Bacillariophycidae</taxon>
        <taxon>Bacillariales</taxon>
        <taxon>Bacillariaceae</taxon>
        <taxon>Cylindrotheca</taxon>
    </lineage>
</organism>